<dbReference type="EMBL" id="FNSD01000001">
    <property type="protein sequence ID" value="SEC18822.1"/>
    <property type="molecule type" value="Genomic_DNA"/>
</dbReference>
<accession>A0A1H4QH59</accession>
<evidence type="ECO:0000313" key="4">
    <source>
        <dbReference type="Proteomes" id="UP000182409"/>
    </source>
</evidence>
<dbReference type="AlphaFoldDB" id="A0A1H4QH59"/>
<dbReference type="Pfam" id="PF06439">
    <property type="entry name" value="3keto-disac_hyd"/>
    <property type="match status" value="1"/>
</dbReference>
<protein>
    <recommendedName>
        <fullName evidence="2">3-keto-alpha-glucoside-1,2-lyase/3-keto-2-hydroxy-glucal hydratase domain-containing protein</fullName>
    </recommendedName>
</protein>
<gene>
    <name evidence="3" type="ORF">SAMN05443244_2869</name>
</gene>
<name>A0A1H4QH59_9BACT</name>
<proteinExistence type="predicted"/>
<evidence type="ECO:0000259" key="2">
    <source>
        <dbReference type="Pfam" id="PF06439"/>
    </source>
</evidence>
<reference evidence="3 4" key="1">
    <citation type="submission" date="2016-10" db="EMBL/GenBank/DDBJ databases">
        <authorList>
            <person name="de Groot N.N."/>
        </authorList>
    </citation>
    <scope>NUCLEOTIDE SEQUENCE [LARGE SCALE GENOMIC DNA]</scope>
    <source>
        <strain evidence="3 4">AB35.6</strain>
    </source>
</reference>
<evidence type="ECO:0000313" key="3">
    <source>
        <dbReference type="EMBL" id="SEC18822.1"/>
    </source>
</evidence>
<dbReference type="Proteomes" id="UP000182409">
    <property type="component" value="Unassembled WGS sequence"/>
</dbReference>
<dbReference type="GO" id="GO:0016787">
    <property type="term" value="F:hydrolase activity"/>
    <property type="evidence" value="ECO:0007669"/>
    <property type="project" value="InterPro"/>
</dbReference>
<dbReference type="InterPro" id="IPR010496">
    <property type="entry name" value="AL/BT2_dom"/>
</dbReference>
<feature type="region of interest" description="Disordered" evidence="1">
    <location>
        <begin position="1"/>
        <end position="40"/>
    </location>
</feature>
<dbReference type="Gene3D" id="2.60.120.560">
    <property type="entry name" value="Exo-inulinase, domain 1"/>
    <property type="match status" value="1"/>
</dbReference>
<organism evidence="3 4">
    <name type="scientific">Terriglobus roseus</name>
    <dbReference type="NCBI Taxonomy" id="392734"/>
    <lineage>
        <taxon>Bacteria</taxon>
        <taxon>Pseudomonadati</taxon>
        <taxon>Acidobacteriota</taxon>
        <taxon>Terriglobia</taxon>
        <taxon>Terriglobales</taxon>
        <taxon>Acidobacteriaceae</taxon>
        <taxon>Terriglobus</taxon>
    </lineage>
</organism>
<sequence length="331" mass="35138">MGGDAVSTWDGKCPEMSAPQCKSGGQTPPPGPGVNVGGGGWRGTHANLRVPVYSSGTMVRSNFSSLIVLAAIAVVPFAAHAQAAPAAAAPGPKHEDTEFYQPVPPVVTPAATVGAAPSDAVKLFDGTDLSQWVAVKDGSPADWVITDGILTVKKGGLGNIETKQRFKDYQLHLEWRIPANITGESQGRGNSGVFLASTGKGDAGYELQILDSYNNPTYTNGMLGSLYKQTAPLANAARKPGEWQSYDIVWNAPRFNADGSVQTPAFATVFENGVLVENHFQLKGETLYVGQPVYKAYDTAPIKLQAHGDKSEPLSFRNIWVRPVHDIGPSH</sequence>
<feature type="domain" description="3-keto-alpha-glucoside-1,2-lyase/3-keto-2-hydroxy-glucal hydratase" evidence="2">
    <location>
        <begin position="120"/>
        <end position="322"/>
    </location>
</feature>
<evidence type="ECO:0000256" key="1">
    <source>
        <dbReference type="SAM" id="MobiDB-lite"/>
    </source>
</evidence>